<dbReference type="AlphaFoldDB" id="A0A0N4WZT2"/>
<reference evidence="1" key="1">
    <citation type="submission" date="2017-02" db="UniProtKB">
        <authorList>
            <consortium name="WormBaseParasite"/>
        </authorList>
    </citation>
    <scope>IDENTIFICATION</scope>
</reference>
<protein>
    <submittedName>
        <fullName evidence="1">Secreted protein</fullName>
    </submittedName>
</protein>
<organism evidence="1">
    <name type="scientific">Haemonchus placei</name>
    <name type="common">Barber's pole worm</name>
    <dbReference type="NCBI Taxonomy" id="6290"/>
    <lineage>
        <taxon>Eukaryota</taxon>
        <taxon>Metazoa</taxon>
        <taxon>Ecdysozoa</taxon>
        <taxon>Nematoda</taxon>
        <taxon>Chromadorea</taxon>
        <taxon>Rhabditida</taxon>
        <taxon>Rhabditina</taxon>
        <taxon>Rhabditomorpha</taxon>
        <taxon>Strongyloidea</taxon>
        <taxon>Trichostrongylidae</taxon>
        <taxon>Haemonchus</taxon>
    </lineage>
</organism>
<name>A0A0N4WZT2_HAEPC</name>
<proteinExistence type="predicted"/>
<sequence length="86" mass="10745">LCVLITLSSFFPQNNRWNRWADTLIKISDVDSIPIWDDRHPWCDRAGSGRRHWYHWREGRSRHVWRSMCRWYGERRSHTIRHADRW</sequence>
<dbReference type="WBParaSite" id="HPLM_0001747301-mRNA-1">
    <property type="protein sequence ID" value="HPLM_0001747301-mRNA-1"/>
    <property type="gene ID" value="HPLM_0001747301"/>
</dbReference>
<evidence type="ECO:0000313" key="1">
    <source>
        <dbReference type="WBParaSite" id="HPLM_0001747301-mRNA-1"/>
    </source>
</evidence>
<accession>A0A0N4WZT2</accession>